<dbReference type="AlphaFoldDB" id="A0AAI9ZRZ0"/>
<proteinExistence type="predicted"/>
<comment type="caution">
    <text evidence="1">The sequence shown here is derived from an EMBL/GenBank/DDBJ whole genome shotgun (WGS) entry which is preliminary data.</text>
</comment>
<gene>
    <name evidence="1" type="ORF">BDP81DRAFT_428344</name>
</gene>
<dbReference type="Proteomes" id="UP001243989">
    <property type="component" value="Unassembled WGS sequence"/>
</dbReference>
<reference evidence="1" key="1">
    <citation type="submission" date="2021-06" db="EMBL/GenBank/DDBJ databases">
        <title>Comparative genomics, transcriptomics and evolutionary studies reveal genomic signatures of adaptation to plant cell wall in hemibiotrophic fungi.</title>
        <authorList>
            <consortium name="DOE Joint Genome Institute"/>
            <person name="Baroncelli R."/>
            <person name="Diaz J.F."/>
            <person name="Benocci T."/>
            <person name="Peng M."/>
            <person name="Battaglia E."/>
            <person name="Haridas S."/>
            <person name="Andreopoulos W."/>
            <person name="Labutti K."/>
            <person name="Pangilinan J."/>
            <person name="Floch G.L."/>
            <person name="Makela M.R."/>
            <person name="Henrissat B."/>
            <person name="Grigoriev I.V."/>
            <person name="Crouch J.A."/>
            <person name="De Vries R.P."/>
            <person name="Sukno S.A."/>
            <person name="Thon M.R."/>
        </authorList>
    </citation>
    <scope>NUCLEOTIDE SEQUENCE</scope>
    <source>
        <strain evidence="1">CBS 102054</strain>
    </source>
</reference>
<evidence type="ECO:0000313" key="2">
    <source>
        <dbReference type="Proteomes" id="UP001243989"/>
    </source>
</evidence>
<protein>
    <submittedName>
        <fullName evidence="1">Uncharacterized protein</fullName>
    </submittedName>
</protein>
<sequence length="74" mass="8023">MRLEHAWAALSTLPCLGSIAAHHCAHLVTAHLHGFGVGSWKRLPTQTYLNVTLLTPSHGDISRSLPFLIVVGMI</sequence>
<dbReference type="RefSeq" id="XP_060445393.1">
    <property type="nucleotide sequence ID" value="XM_060590415.1"/>
</dbReference>
<dbReference type="EMBL" id="JAHMHQ010000010">
    <property type="protein sequence ID" value="KAK1636786.1"/>
    <property type="molecule type" value="Genomic_DNA"/>
</dbReference>
<name>A0AAI9ZRZ0_9PEZI</name>
<accession>A0AAI9ZRZ0</accession>
<evidence type="ECO:0000313" key="1">
    <source>
        <dbReference type="EMBL" id="KAK1636786.1"/>
    </source>
</evidence>
<keyword evidence="2" id="KW-1185">Reference proteome</keyword>
<dbReference type="GeneID" id="85475277"/>
<organism evidence="1 2">
    <name type="scientific">Colletotrichum phormii</name>
    <dbReference type="NCBI Taxonomy" id="359342"/>
    <lineage>
        <taxon>Eukaryota</taxon>
        <taxon>Fungi</taxon>
        <taxon>Dikarya</taxon>
        <taxon>Ascomycota</taxon>
        <taxon>Pezizomycotina</taxon>
        <taxon>Sordariomycetes</taxon>
        <taxon>Hypocreomycetidae</taxon>
        <taxon>Glomerellales</taxon>
        <taxon>Glomerellaceae</taxon>
        <taxon>Colletotrichum</taxon>
        <taxon>Colletotrichum acutatum species complex</taxon>
    </lineage>
</organism>